<dbReference type="PANTHER" id="PTHR24282:SF212">
    <property type="entry name" value="CYTOCHROME P450 PROTEIN-RELATED"/>
    <property type="match status" value="1"/>
</dbReference>
<evidence type="ECO:0000256" key="10">
    <source>
        <dbReference type="ARBA" id="ARBA00023136"/>
    </source>
</evidence>
<dbReference type="AlphaFoldDB" id="A0A251RMK6"/>
<comment type="subcellular location">
    <subcellularLocation>
        <location evidence="1">Membrane</location>
    </subcellularLocation>
</comment>
<evidence type="ECO:0000256" key="2">
    <source>
        <dbReference type="ARBA" id="ARBA00010617"/>
    </source>
</evidence>
<dbReference type="InParanoid" id="A0A251RMK6"/>
<evidence type="ECO:0000256" key="7">
    <source>
        <dbReference type="ARBA" id="ARBA00023002"/>
    </source>
</evidence>
<dbReference type="Gene3D" id="1.10.630.10">
    <property type="entry name" value="Cytochrome P450"/>
    <property type="match status" value="1"/>
</dbReference>
<reference evidence="14" key="2">
    <citation type="submission" date="2017-02" db="EMBL/GenBank/DDBJ databases">
        <title>Sunflower complete genome.</title>
        <authorList>
            <person name="Langlade N."/>
            <person name="Munos S."/>
        </authorList>
    </citation>
    <scope>NUCLEOTIDE SEQUENCE [LARGE SCALE GENOMIC DNA]</scope>
    <source>
        <tissue evidence="14">Leaves</tissue>
    </source>
</reference>
<keyword evidence="15" id="KW-1185">Reference proteome</keyword>
<dbReference type="GO" id="GO:0004497">
    <property type="term" value="F:monooxygenase activity"/>
    <property type="evidence" value="ECO:0000318"/>
    <property type="project" value="GO_Central"/>
</dbReference>
<dbReference type="InterPro" id="IPR002401">
    <property type="entry name" value="Cyt_P450_E_grp-I"/>
</dbReference>
<dbReference type="InterPro" id="IPR001128">
    <property type="entry name" value="Cyt_P450"/>
</dbReference>
<evidence type="ECO:0000256" key="4">
    <source>
        <dbReference type="ARBA" id="ARBA00022692"/>
    </source>
</evidence>
<evidence type="ECO:0000256" key="1">
    <source>
        <dbReference type="ARBA" id="ARBA00004370"/>
    </source>
</evidence>
<dbReference type="FunCoup" id="A0A251RMK6">
    <property type="interactions" value="1184"/>
</dbReference>
<feature type="binding site" description="axial binding residue" evidence="11">
    <location>
        <position position="468"/>
    </location>
    <ligand>
        <name>heme</name>
        <dbReference type="ChEBI" id="CHEBI:30413"/>
    </ligand>
    <ligandPart>
        <name>Fe</name>
        <dbReference type="ChEBI" id="CHEBI:18248"/>
    </ligandPart>
</feature>
<evidence type="ECO:0000256" key="12">
    <source>
        <dbReference type="RuleBase" id="RU000461"/>
    </source>
</evidence>
<evidence type="ECO:0000313" key="13">
    <source>
        <dbReference type="EMBL" id="KAF5754331.1"/>
    </source>
</evidence>
<dbReference type="InterPro" id="IPR017972">
    <property type="entry name" value="Cyt_P450_CS"/>
</dbReference>
<dbReference type="PRINTS" id="PR00385">
    <property type="entry name" value="P450"/>
</dbReference>
<evidence type="ECO:0000256" key="9">
    <source>
        <dbReference type="ARBA" id="ARBA00023033"/>
    </source>
</evidence>
<dbReference type="GO" id="GO:0005506">
    <property type="term" value="F:iron ion binding"/>
    <property type="evidence" value="ECO:0007669"/>
    <property type="project" value="InterPro"/>
</dbReference>
<dbReference type="SUPFAM" id="SSF48264">
    <property type="entry name" value="Cytochrome P450"/>
    <property type="match status" value="1"/>
</dbReference>
<evidence type="ECO:0000313" key="14">
    <source>
        <dbReference type="EMBL" id="OTF85566.1"/>
    </source>
</evidence>
<dbReference type="PROSITE" id="PS00086">
    <property type="entry name" value="CYTOCHROME_P450"/>
    <property type="match status" value="1"/>
</dbReference>
<dbReference type="EMBL" id="CM007906">
    <property type="protein sequence ID" value="OTF85566.1"/>
    <property type="molecule type" value="Genomic_DNA"/>
</dbReference>
<evidence type="ECO:0000256" key="3">
    <source>
        <dbReference type="ARBA" id="ARBA00022617"/>
    </source>
</evidence>
<dbReference type="PANTHER" id="PTHR24282">
    <property type="entry name" value="CYTOCHROME P450 FAMILY MEMBER"/>
    <property type="match status" value="1"/>
</dbReference>
<evidence type="ECO:0000256" key="5">
    <source>
        <dbReference type="ARBA" id="ARBA00022723"/>
    </source>
</evidence>
<gene>
    <name evidence="14" type="ORF">HannXRQ_Chr17g0541311</name>
    <name evidence="13" type="ORF">HanXRQr2_Chr17g0789951</name>
</gene>
<dbReference type="GO" id="GO:0016020">
    <property type="term" value="C:membrane"/>
    <property type="evidence" value="ECO:0007669"/>
    <property type="project" value="UniProtKB-SubCell"/>
</dbReference>
<comment type="cofactor">
    <cofactor evidence="11">
        <name>heme</name>
        <dbReference type="ChEBI" id="CHEBI:30413"/>
    </cofactor>
</comment>
<evidence type="ECO:0000256" key="6">
    <source>
        <dbReference type="ARBA" id="ARBA00022989"/>
    </source>
</evidence>
<reference evidence="13 15" key="1">
    <citation type="journal article" date="2017" name="Nature">
        <title>The sunflower genome provides insights into oil metabolism, flowering and Asterid evolution.</title>
        <authorList>
            <person name="Badouin H."/>
            <person name="Gouzy J."/>
            <person name="Grassa C.J."/>
            <person name="Murat F."/>
            <person name="Staton S.E."/>
            <person name="Cottret L."/>
            <person name="Lelandais-Briere C."/>
            <person name="Owens G.L."/>
            <person name="Carrere S."/>
            <person name="Mayjonade B."/>
            <person name="Legrand L."/>
            <person name="Gill N."/>
            <person name="Kane N.C."/>
            <person name="Bowers J.E."/>
            <person name="Hubner S."/>
            <person name="Bellec A."/>
            <person name="Berard A."/>
            <person name="Berges H."/>
            <person name="Blanchet N."/>
            <person name="Boniface M.C."/>
            <person name="Brunel D."/>
            <person name="Catrice O."/>
            <person name="Chaidir N."/>
            <person name="Claudel C."/>
            <person name="Donnadieu C."/>
            <person name="Faraut T."/>
            <person name="Fievet G."/>
            <person name="Helmstetter N."/>
            <person name="King M."/>
            <person name="Knapp S.J."/>
            <person name="Lai Z."/>
            <person name="Le Paslier M.C."/>
            <person name="Lippi Y."/>
            <person name="Lorenzon L."/>
            <person name="Mandel J.R."/>
            <person name="Marage G."/>
            <person name="Marchand G."/>
            <person name="Marquand E."/>
            <person name="Bret-Mestries E."/>
            <person name="Morien E."/>
            <person name="Nambeesan S."/>
            <person name="Nguyen T."/>
            <person name="Pegot-Espagnet P."/>
            <person name="Pouilly N."/>
            <person name="Raftis F."/>
            <person name="Sallet E."/>
            <person name="Schiex T."/>
            <person name="Thomas J."/>
            <person name="Vandecasteele C."/>
            <person name="Vares D."/>
            <person name="Vear F."/>
            <person name="Vautrin S."/>
            <person name="Crespi M."/>
            <person name="Mangin B."/>
            <person name="Burke J.M."/>
            <person name="Salse J."/>
            <person name="Munos S."/>
            <person name="Vincourt P."/>
            <person name="Rieseberg L.H."/>
            <person name="Langlade N.B."/>
        </authorList>
    </citation>
    <scope>NUCLEOTIDE SEQUENCE [LARGE SCALE GENOMIC DNA]</scope>
    <source>
        <strain evidence="15">cv. SF193</strain>
        <tissue evidence="13">Leaves</tissue>
    </source>
</reference>
<dbReference type="InterPro" id="IPR050665">
    <property type="entry name" value="Cytochrome_P450_Monooxygen"/>
</dbReference>
<keyword evidence="8 11" id="KW-0408">Iron</keyword>
<dbReference type="GO" id="GO:0016705">
    <property type="term" value="F:oxidoreductase activity, acting on paired donors, with incorporation or reduction of molecular oxygen"/>
    <property type="evidence" value="ECO:0007669"/>
    <property type="project" value="InterPro"/>
</dbReference>
<dbReference type="PRINTS" id="PR00463">
    <property type="entry name" value="EP450I"/>
</dbReference>
<evidence type="ECO:0000256" key="8">
    <source>
        <dbReference type="ARBA" id="ARBA00023004"/>
    </source>
</evidence>
<dbReference type="Pfam" id="PF00067">
    <property type="entry name" value="p450"/>
    <property type="match status" value="1"/>
</dbReference>
<dbReference type="OMA" id="KIPFGVM"/>
<proteinExistence type="inferred from homology"/>
<keyword evidence="4" id="KW-0812">Transmembrane</keyword>
<protein>
    <submittedName>
        <fullName evidence="14">Putative cytochrome P450</fullName>
    </submittedName>
    <submittedName>
        <fullName evidence="13">Secologanin synthase</fullName>
        <ecNumber evidence="13">1.14.19.62</ecNumber>
    </submittedName>
</protein>
<keyword evidence="5 11" id="KW-0479">Metal-binding</keyword>
<dbReference type="FunFam" id="1.10.630.10:FF:000029">
    <property type="entry name" value="Cytochrome P450 734A1"/>
    <property type="match status" value="1"/>
</dbReference>
<dbReference type="EC" id="1.14.19.62" evidence="13"/>
<name>A0A251RMK6_HELAN</name>
<comment type="similarity">
    <text evidence="2 12">Belongs to the cytochrome P450 family.</text>
</comment>
<sequence>MEVMSMSMSVVYCGVAVAAVVAVAVYGWRFLNWVWFRPKAMEKSLREQGLNGNPYKFLFGDLKEMVQMSQQAKLKPIKLTDSIVPRVMPFNYASAKTCGSIFFTWLGPRPLVHVTEPPLIRQILANYNQFQKPRGGNPLTKMLARGLADADADQWVKHRKIINPAFHVEKLKHMLPAFHISCNEMINKWEGITKGKSGEVDVYPHLQTMTSDVISRTAFGSSYEEGRRIFELQVEQAKLVIKAAQSMYIPGSRFLPTKRNTRMKQIDREVKSSIKKIIHKRLKETGESTKQDLLGLLLDSNNKEIKQQGNNKFGLSIDEVIEECKLFYFAGQETTANLLVWTMILLSQHTNWQDRARDEVLKLFGDRKPDIDGLNHLKTINMILHEVLRLYPPGVALGRMIHEETKVGNLTLPSGSHLMLHLMLLHYDADIWGDDVNEFNPERFAEGVSKATKGQASYFPFGGGPRICIGQTFALLEAKLALAMILRRFSFELSPSYAHAPHTIITLQPQFGAQLILSEL</sequence>
<dbReference type="GO" id="GO:0050616">
    <property type="term" value="F:secologanin synthase activity"/>
    <property type="evidence" value="ECO:0007669"/>
    <property type="project" value="UniProtKB-EC"/>
</dbReference>
<evidence type="ECO:0000313" key="15">
    <source>
        <dbReference type="Proteomes" id="UP000215914"/>
    </source>
</evidence>
<dbReference type="EMBL" id="MNCJ02000332">
    <property type="protein sequence ID" value="KAF5754331.1"/>
    <property type="molecule type" value="Genomic_DNA"/>
</dbReference>
<keyword evidence="10" id="KW-0472">Membrane</keyword>
<accession>A0A251RMK6</accession>
<organism evidence="14 15">
    <name type="scientific">Helianthus annuus</name>
    <name type="common">Common sunflower</name>
    <dbReference type="NCBI Taxonomy" id="4232"/>
    <lineage>
        <taxon>Eukaryota</taxon>
        <taxon>Viridiplantae</taxon>
        <taxon>Streptophyta</taxon>
        <taxon>Embryophyta</taxon>
        <taxon>Tracheophyta</taxon>
        <taxon>Spermatophyta</taxon>
        <taxon>Magnoliopsida</taxon>
        <taxon>eudicotyledons</taxon>
        <taxon>Gunneridae</taxon>
        <taxon>Pentapetalae</taxon>
        <taxon>asterids</taxon>
        <taxon>campanulids</taxon>
        <taxon>Asterales</taxon>
        <taxon>Asteraceae</taxon>
        <taxon>Asteroideae</taxon>
        <taxon>Heliantheae alliance</taxon>
        <taxon>Heliantheae</taxon>
        <taxon>Helianthus</taxon>
    </lineage>
</organism>
<dbReference type="Proteomes" id="UP000215914">
    <property type="component" value="Chromosome 17"/>
</dbReference>
<dbReference type="InterPro" id="IPR036396">
    <property type="entry name" value="Cyt_P450_sf"/>
</dbReference>
<keyword evidence="3 11" id="KW-0349">Heme</keyword>
<reference evidence="13" key="3">
    <citation type="submission" date="2020-06" db="EMBL/GenBank/DDBJ databases">
        <title>Helianthus annuus Genome sequencing and assembly Release 2.</title>
        <authorList>
            <person name="Gouzy J."/>
            <person name="Langlade N."/>
            <person name="Munos S."/>
        </authorList>
    </citation>
    <scope>NUCLEOTIDE SEQUENCE</scope>
    <source>
        <tissue evidence="13">Leaves</tissue>
    </source>
</reference>
<dbReference type="Gramene" id="mRNA:HanXRQr2_Chr17g0789951">
    <property type="protein sequence ID" value="mRNA:HanXRQr2_Chr17g0789951"/>
    <property type="gene ID" value="HanXRQr2_Chr17g0789951"/>
</dbReference>
<dbReference type="STRING" id="4232.A0A251RMK6"/>
<keyword evidence="6" id="KW-1133">Transmembrane helix</keyword>
<dbReference type="OrthoDB" id="1470350at2759"/>
<dbReference type="GO" id="GO:0020037">
    <property type="term" value="F:heme binding"/>
    <property type="evidence" value="ECO:0007669"/>
    <property type="project" value="InterPro"/>
</dbReference>
<evidence type="ECO:0000256" key="11">
    <source>
        <dbReference type="PIRSR" id="PIRSR602401-1"/>
    </source>
</evidence>
<keyword evidence="9 12" id="KW-0503">Monooxygenase</keyword>
<keyword evidence="7 12" id="KW-0560">Oxidoreductase</keyword>